<evidence type="ECO:0000313" key="10">
    <source>
        <dbReference type="EMBL" id="KGA15442.1"/>
    </source>
</evidence>
<comment type="subcellular location">
    <subcellularLocation>
        <location evidence="1">Membrane</location>
        <topology evidence="1">Multi-pass membrane protein</topology>
    </subcellularLocation>
</comment>
<organism evidence="10">
    <name type="scientific">freshwater metagenome</name>
    <dbReference type="NCBI Taxonomy" id="449393"/>
    <lineage>
        <taxon>unclassified sequences</taxon>
        <taxon>metagenomes</taxon>
        <taxon>ecological metagenomes</taxon>
    </lineage>
</organism>
<reference evidence="10" key="1">
    <citation type="submission" date="2014-06" db="EMBL/GenBank/DDBJ databases">
        <title>Key roles for freshwater Actinobacteria revealed by deep metagenomic sequencing.</title>
        <authorList>
            <person name="Ghai R."/>
            <person name="Mizuno C.M."/>
            <person name="Picazo A."/>
            <person name="Camacho A."/>
            <person name="Rodriguez-Valera F."/>
        </authorList>
    </citation>
    <scope>NUCLEOTIDE SEQUENCE</scope>
</reference>
<accession>A0A094PWH2</accession>
<dbReference type="GO" id="GO:0016117">
    <property type="term" value="P:carotenoid biosynthetic process"/>
    <property type="evidence" value="ECO:0007669"/>
    <property type="project" value="UniProtKB-KW"/>
</dbReference>
<evidence type="ECO:0000256" key="4">
    <source>
        <dbReference type="ARBA" id="ARBA00022746"/>
    </source>
</evidence>
<dbReference type="GO" id="GO:0016120">
    <property type="term" value="P:carotene biosynthetic process"/>
    <property type="evidence" value="ECO:0007669"/>
    <property type="project" value="UniProtKB-ARBA"/>
</dbReference>
<keyword evidence="5 8" id="KW-1133">Transmembrane helix</keyword>
<dbReference type="AlphaFoldDB" id="A0A094PWH2"/>
<protein>
    <recommendedName>
        <fullName evidence="9">Lycopene cyclase domain-containing protein</fullName>
    </recommendedName>
</protein>
<keyword evidence="7" id="KW-0413">Isomerase</keyword>
<dbReference type="EMBL" id="JNSL01000113">
    <property type="protein sequence ID" value="KGA15442.1"/>
    <property type="molecule type" value="Genomic_DNA"/>
</dbReference>
<dbReference type="GO" id="GO:0045436">
    <property type="term" value="F:lycopene beta cyclase activity"/>
    <property type="evidence" value="ECO:0007669"/>
    <property type="project" value="UniProtKB-ARBA"/>
</dbReference>
<evidence type="ECO:0000256" key="8">
    <source>
        <dbReference type="SAM" id="Phobius"/>
    </source>
</evidence>
<feature type="transmembrane region" description="Helical" evidence="8">
    <location>
        <begin position="6"/>
        <end position="22"/>
    </location>
</feature>
<dbReference type="GO" id="GO:0016872">
    <property type="term" value="F:intramolecular lyase activity"/>
    <property type="evidence" value="ECO:0007669"/>
    <property type="project" value="InterPro"/>
</dbReference>
<keyword evidence="6 8" id="KW-0472">Membrane</keyword>
<feature type="domain" description="Lycopene cyclase" evidence="9">
    <location>
        <begin position="2"/>
        <end position="104"/>
    </location>
</feature>
<evidence type="ECO:0000256" key="3">
    <source>
        <dbReference type="ARBA" id="ARBA00022692"/>
    </source>
</evidence>
<name>A0A094PWH2_9ZZZZ</name>
<proteinExistence type="predicted"/>
<comment type="pathway">
    <text evidence="2">Carotenoid biosynthesis.</text>
</comment>
<evidence type="ECO:0000256" key="5">
    <source>
        <dbReference type="ARBA" id="ARBA00022989"/>
    </source>
</evidence>
<feature type="transmembrane region" description="Helical" evidence="8">
    <location>
        <begin position="34"/>
        <end position="56"/>
    </location>
</feature>
<dbReference type="Pfam" id="PF18916">
    <property type="entry name" value="Lycopene_cyc"/>
    <property type="match status" value="1"/>
</dbReference>
<evidence type="ECO:0000256" key="2">
    <source>
        <dbReference type="ARBA" id="ARBA00004829"/>
    </source>
</evidence>
<evidence type="ECO:0000259" key="9">
    <source>
        <dbReference type="Pfam" id="PF18916"/>
    </source>
</evidence>
<evidence type="ECO:0000256" key="6">
    <source>
        <dbReference type="ARBA" id="ARBA00023136"/>
    </source>
</evidence>
<comment type="caution">
    <text evidence="10">The sequence shown here is derived from an EMBL/GenBank/DDBJ whole genome shotgun (WGS) entry which is preliminary data.</text>
</comment>
<feature type="transmembrane region" description="Helical" evidence="8">
    <location>
        <begin position="90"/>
        <end position="107"/>
    </location>
</feature>
<evidence type="ECO:0000256" key="7">
    <source>
        <dbReference type="ARBA" id="ARBA00023235"/>
    </source>
</evidence>
<keyword evidence="3 8" id="KW-0812">Transmembrane</keyword>
<dbReference type="InterPro" id="IPR017825">
    <property type="entry name" value="Lycopene_cyclase_dom"/>
</dbReference>
<evidence type="ECO:0000256" key="1">
    <source>
        <dbReference type="ARBA" id="ARBA00004141"/>
    </source>
</evidence>
<keyword evidence="4" id="KW-0125">Carotenoid biosynthesis</keyword>
<sequence>MTYTQLAVLGVLIAIVLDLYVFKTKLLRRRVFWVSYSIVVFFQLVTNGILTGFGIVEYDGAAIIGSTTPQYEPPTFIGDGRLVYAPIEDLLFGFSLVVLSLIIWIWLGKKGIQREPMAGPPRKSVHRLLGIK</sequence>
<dbReference type="GO" id="GO:0016020">
    <property type="term" value="C:membrane"/>
    <property type="evidence" value="ECO:0007669"/>
    <property type="project" value="UniProtKB-SubCell"/>
</dbReference>
<gene>
    <name evidence="10" type="ORF">GM51_14865</name>
</gene>